<dbReference type="CDD" id="cd00090">
    <property type="entry name" value="HTH_ARSR"/>
    <property type="match status" value="1"/>
</dbReference>
<dbReference type="InterPro" id="IPR016490">
    <property type="entry name" value="Tscrpt_reg_HTH_AF0396-typ3"/>
</dbReference>
<gene>
    <name evidence="3" type="ORF">RCIX515</name>
</gene>
<dbReference type="OrthoDB" id="11410at2157"/>
<sequence>MRDSDLLSLLASSKLRRDILIYLESGPKTHSELRDHLGVGPSQLSTRLRELLEYDLITAEKKTFALTIQGSIILNNYCPLANTAEVFDRLGSFWRLHDIGCIPEEFRRRIGELHTAEYIKDDTEDMNRTTKMLLKIIREANEISGLSSIYDDEIVDTILKKAKSGTPVEMVLTDRVVEKMMNDHNKILKEFYECSNYHDYVFDGDIKTPLILTDSTLYFSTYFIDGTFDTQSNIVGHDPATLKWGRDLVDYYKAAAKKY</sequence>
<dbReference type="SUPFAM" id="SSF46785">
    <property type="entry name" value="Winged helix' DNA-binding domain"/>
    <property type="match status" value="1"/>
</dbReference>
<dbReference type="KEGG" id="rci:RCIX515"/>
<dbReference type="InterPro" id="IPR036388">
    <property type="entry name" value="WH-like_DNA-bd_sf"/>
</dbReference>
<protein>
    <submittedName>
        <fullName evidence="3">Uncharacterized protein</fullName>
    </submittedName>
</protein>
<accession>Q0W6Q3</accession>
<dbReference type="AlphaFoldDB" id="Q0W6Q3"/>
<dbReference type="Pfam" id="PF25213">
    <property type="entry name" value="HVO_A0261_N"/>
    <property type="match status" value="1"/>
</dbReference>
<evidence type="ECO:0000313" key="3">
    <source>
        <dbReference type="EMBL" id="CAJ35940.1"/>
    </source>
</evidence>
<dbReference type="Proteomes" id="UP000000663">
    <property type="component" value="Chromosome"/>
</dbReference>
<dbReference type="PIRSF" id="PIRSF006692">
    <property type="entry name" value="TF_HTH_AF0396_prd"/>
    <property type="match status" value="1"/>
</dbReference>
<feature type="domain" description="HVO-A0261-like N-terminal" evidence="2">
    <location>
        <begin position="8"/>
        <end position="86"/>
    </location>
</feature>
<proteinExistence type="predicted"/>
<dbReference type="EMBL" id="AM114193">
    <property type="protein sequence ID" value="CAJ35940.1"/>
    <property type="molecule type" value="Genomic_DNA"/>
</dbReference>
<dbReference type="InterPro" id="IPR013561">
    <property type="entry name" value="FilR1_middle_dom"/>
</dbReference>
<dbReference type="Pfam" id="PF08350">
    <property type="entry name" value="FilR1_middle"/>
    <property type="match status" value="1"/>
</dbReference>
<reference evidence="3 4" key="1">
    <citation type="journal article" date="2006" name="Science">
        <title>Genome of rice cluster I archaea -- the key methane producers in the rice rhizosphere.</title>
        <authorList>
            <person name="Erkel C."/>
            <person name="Kube M."/>
            <person name="Reinhardt R."/>
            <person name="Liesack W."/>
        </authorList>
    </citation>
    <scope>NUCLEOTIDE SEQUENCE [LARGE SCALE GENOMIC DNA]</scope>
    <source>
        <strain evidence="4">DSM 22066 / NBRC 105507 / MRE50</strain>
    </source>
</reference>
<dbReference type="InterPro" id="IPR036390">
    <property type="entry name" value="WH_DNA-bd_sf"/>
</dbReference>
<dbReference type="Gene3D" id="1.10.10.10">
    <property type="entry name" value="Winged helix-like DNA-binding domain superfamily/Winged helix DNA-binding domain"/>
    <property type="match status" value="1"/>
</dbReference>
<feature type="domain" description="Methanogenesis regulatory protein FilR1 middle" evidence="1">
    <location>
        <begin position="127"/>
        <end position="254"/>
    </location>
</feature>
<dbReference type="InterPro" id="IPR057527">
    <property type="entry name" value="HVO_A0261-like_N"/>
</dbReference>
<evidence type="ECO:0000259" key="1">
    <source>
        <dbReference type="Pfam" id="PF08350"/>
    </source>
</evidence>
<keyword evidence="4" id="KW-1185">Reference proteome</keyword>
<dbReference type="eggNOG" id="arCOG04362">
    <property type="taxonomic scope" value="Archaea"/>
</dbReference>
<name>Q0W6Q3_METAR</name>
<dbReference type="RefSeq" id="WP_012036565.1">
    <property type="nucleotide sequence ID" value="NC_009464.1"/>
</dbReference>
<evidence type="ECO:0000313" key="4">
    <source>
        <dbReference type="Proteomes" id="UP000000663"/>
    </source>
</evidence>
<dbReference type="InterPro" id="IPR011991">
    <property type="entry name" value="ArsR-like_HTH"/>
</dbReference>
<organism evidence="3 4">
    <name type="scientific">Methanocella arvoryzae (strain DSM 22066 / NBRC 105507 / MRE50)</name>
    <dbReference type="NCBI Taxonomy" id="351160"/>
    <lineage>
        <taxon>Archaea</taxon>
        <taxon>Methanobacteriati</taxon>
        <taxon>Methanobacteriota</taxon>
        <taxon>Stenosarchaea group</taxon>
        <taxon>Methanomicrobia</taxon>
        <taxon>Methanocellales</taxon>
        <taxon>Methanocellaceae</taxon>
        <taxon>Methanocella</taxon>
    </lineage>
</organism>
<evidence type="ECO:0000259" key="2">
    <source>
        <dbReference type="Pfam" id="PF25213"/>
    </source>
</evidence>
<dbReference type="GeneID" id="5143801"/>